<evidence type="ECO:0000313" key="5">
    <source>
        <dbReference type="EMBL" id="QGG81122.1"/>
    </source>
</evidence>
<dbReference type="InterPro" id="IPR036735">
    <property type="entry name" value="NGN_dom_sf"/>
</dbReference>
<dbReference type="OrthoDB" id="9790639at2"/>
<dbReference type="PANTHER" id="PTHR30265:SF7">
    <property type="entry name" value="TRANSCRIPTION ANTITERMINATION PROTEIN RFAH"/>
    <property type="match status" value="1"/>
</dbReference>
<evidence type="ECO:0000256" key="3">
    <source>
        <dbReference type="ARBA" id="ARBA00023163"/>
    </source>
</evidence>
<name>A0A5Q2QFK1_9GAMM</name>
<dbReference type="InterPro" id="IPR005824">
    <property type="entry name" value="KOW"/>
</dbReference>
<gene>
    <name evidence="5" type="ORF">GH975_11330</name>
</gene>
<dbReference type="PANTHER" id="PTHR30265">
    <property type="entry name" value="RHO-INTERACTING TRANSCRIPTION TERMINATION FACTOR NUSG"/>
    <property type="match status" value="1"/>
</dbReference>
<keyword evidence="3" id="KW-0804">Transcription</keyword>
<proteinExistence type="predicted"/>
<dbReference type="InterPro" id="IPR006645">
    <property type="entry name" value="NGN-like_dom"/>
</dbReference>
<dbReference type="EMBL" id="CP045871">
    <property type="protein sequence ID" value="QGG81122.1"/>
    <property type="molecule type" value="Genomic_DNA"/>
</dbReference>
<dbReference type="SUPFAM" id="SSF82679">
    <property type="entry name" value="N-utilization substance G protein NusG, N-terminal domain"/>
    <property type="match status" value="1"/>
</dbReference>
<dbReference type="KEGG" id="llp:GH975_11330"/>
<evidence type="ECO:0000259" key="4">
    <source>
        <dbReference type="SMART" id="SM00739"/>
    </source>
</evidence>
<dbReference type="GO" id="GO:0006354">
    <property type="term" value="P:DNA-templated transcription elongation"/>
    <property type="evidence" value="ECO:0007669"/>
    <property type="project" value="InterPro"/>
</dbReference>
<dbReference type="Proteomes" id="UP000388235">
    <property type="component" value="Chromosome"/>
</dbReference>
<dbReference type="AlphaFoldDB" id="A0A5Q2QFK1"/>
<keyword evidence="1" id="KW-0889">Transcription antitermination</keyword>
<dbReference type="SMART" id="SM00739">
    <property type="entry name" value="KOW"/>
    <property type="match status" value="1"/>
</dbReference>
<evidence type="ECO:0000256" key="2">
    <source>
        <dbReference type="ARBA" id="ARBA00023015"/>
    </source>
</evidence>
<sequence length="164" mass="17822">MQTHDGWLVIMSKPKAELDAKHQLGNQGFDVYLPMRPARARSQTPAQPVPLFPRYLFARLTAAAPSVMPIRSTRGVSQVVRFGTQMAWATDPLIQQIQEFEARLLAAGTPGRFKSGDRAEVLSGPFAGVTADVLKSDEARVVLLLTILGGQQPVSFNADILAPV</sequence>
<dbReference type="InterPro" id="IPR043425">
    <property type="entry name" value="NusG-like"/>
</dbReference>
<organism evidence="5 6">
    <name type="scientific">Litorivicinus lipolyticus</name>
    <dbReference type="NCBI Taxonomy" id="418701"/>
    <lineage>
        <taxon>Bacteria</taxon>
        <taxon>Pseudomonadati</taxon>
        <taxon>Pseudomonadota</taxon>
        <taxon>Gammaproteobacteria</taxon>
        <taxon>Oceanospirillales</taxon>
        <taxon>Litorivicinaceae</taxon>
        <taxon>Litorivicinus</taxon>
    </lineage>
</organism>
<dbReference type="GO" id="GO:0005829">
    <property type="term" value="C:cytosol"/>
    <property type="evidence" value="ECO:0007669"/>
    <property type="project" value="TreeGrafter"/>
</dbReference>
<reference evidence="5 6" key="1">
    <citation type="submission" date="2019-11" db="EMBL/GenBank/DDBJ databases">
        <authorList>
            <person name="Khan S.A."/>
            <person name="Jeon C.O."/>
            <person name="Chun B.H."/>
        </authorList>
    </citation>
    <scope>NUCLEOTIDE SEQUENCE [LARGE SCALE GENOMIC DNA]</scope>
    <source>
        <strain evidence="5 6">IMCC 1097</strain>
    </source>
</reference>
<keyword evidence="6" id="KW-1185">Reference proteome</keyword>
<evidence type="ECO:0000313" key="6">
    <source>
        <dbReference type="Proteomes" id="UP000388235"/>
    </source>
</evidence>
<protein>
    <submittedName>
        <fullName evidence="5">Transcription/translation regulatory transformer protein RfaH</fullName>
    </submittedName>
</protein>
<evidence type="ECO:0000256" key="1">
    <source>
        <dbReference type="ARBA" id="ARBA00022814"/>
    </source>
</evidence>
<feature type="domain" description="KOW" evidence="4">
    <location>
        <begin position="112"/>
        <end position="139"/>
    </location>
</feature>
<dbReference type="Gene3D" id="3.30.70.940">
    <property type="entry name" value="NusG, N-terminal domain"/>
    <property type="match status" value="1"/>
</dbReference>
<dbReference type="CDD" id="cd06091">
    <property type="entry name" value="KOW_NusG"/>
    <property type="match status" value="1"/>
</dbReference>
<dbReference type="Pfam" id="PF02357">
    <property type="entry name" value="NusG"/>
    <property type="match status" value="1"/>
</dbReference>
<keyword evidence="2" id="KW-0805">Transcription regulation</keyword>
<dbReference type="SUPFAM" id="SSF50104">
    <property type="entry name" value="Translation proteins SH3-like domain"/>
    <property type="match status" value="1"/>
</dbReference>
<dbReference type="GO" id="GO:0031564">
    <property type="term" value="P:transcription antitermination"/>
    <property type="evidence" value="ECO:0007669"/>
    <property type="project" value="UniProtKB-KW"/>
</dbReference>
<dbReference type="RefSeq" id="WP_153714625.1">
    <property type="nucleotide sequence ID" value="NZ_CP045871.1"/>
</dbReference>
<accession>A0A5Q2QFK1</accession>
<dbReference type="InterPro" id="IPR008991">
    <property type="entry name" value="Translation_prot_SH3-like_sf"/>
</dbReference>